<evidence type="ECO:0000313" key="13">
    <source>
        <dbReference type="Proteomes" id="UP000242317"/>
    </source>
</evidence>
<proteinExistence type="inferred from homology"/>
<dbReference type="Pfam" id="PF06144">
    <property type="entry name" value="DNA_pol3_delta"/>
    <property type="match status" value="1"/>
</dbReference>
<reference evidence="13" key="1">
    <citation type="submission" date="2016-09" db="EMBL/GenBank/DDBJ databases">
        <authorList>
            <person name="Varghese N."/>
            <person name="Submissions S."/>
        </authorList>
    </citation>
    <scope>NUCLEOTIDE SEQUENCE [LARGE SCALE GENOMIC DNA]</scope>
    <source>
        <strain evidence="13">ANC 3699</strain>
    </source>
</reference>
<accession>A0A1G6HFF3</accession>
<dbReference type="GO" id="GO:0009360">
    <property type="term" value="C:DNA polymerase III complex"/>
    <property type="evidence" value="ECO:0007669"/>
    <property type="project" value="UniProtKB-UniRule"/>
</dbReference>
<dbReference type="InterPro" id="IPR008921">
    <property type="entry name" value="DNA_pol3_clamp-load_cplx_C"/>
</dbReference>
<dbReference type="Proteomes" id="UP000242317">
    <property type="component" value="Unassembled WGS sequence"/>
</dbReference>
<dbReference type="SUPFAM" id="SSF48019">
    <property type="entry name" value="post-AAA+ oligomerization domain-like"/>
    <property type="match status" value="1"/>
</dbReference>
<dbReference type="GO" id="GO:0003677">
    <property type="term" value="F:DNA binding"/>
    <property type="evidence" value="ECO:0007669"/>
    <property type="project" value="InterPro"/>
</dbReference>
<dbReference type="RefSeq" id="WP_092616534.1">
    <property type="nucleotide sequence ID" value="NZ_FMYK01000002.1"/>
</dbReference>
<dbReference type="Pfam" id="PF21694">
    <property type="entry name" value="DNA_pol3_delta_C"/>
    <property type="match status" value="1"/>
</dbReference>
<keyword evidence="13" id="KW-1185">Reference proteome</keyword>
<dbReference type="Gene3D" id="1.20.272.10">
    <property type="match status" value="1"/>
</dbReference>
<evidence type="ECO:0000256" key="2">
    <source>
        <dbReference type="ARBA" id="ARBA00017703"/>
    </source>
</evidence>
<dbReference type="Gene3D" id="3.40.50.300">
    <property type="entry name" value="P-loop containing nucleotide triphosphate hydrolases"/>
    <property type="match status" value="1"/>
</dbReference>
<dbReference type="InterPro" id="IPR010372">
    <property type="entry name" value="DNA_pol3_delta_N"/>
</dbReference>
<keyword evidence="6" id="KW-0239">DNA-directed DNA polymerase</keyword>
<dbReference type="GO" id="GO:0006261">
    <property type="term" value="P:DNA-templated DNA replication"/>
    <property type="evidence" value="ECO:0007669"/>
    <property type="project" value="TreeGrafter"/>
</dbReference>
<dbReference type="SUPFAM" id="SSF52540">
    <property type="entry name" value="P-loop containing nucleoside triphosphate hydrolases"/>
    <property type="match status" value="1"/>
</dbReference>
<dbReference type="EC" id="2.7.7.7" evidence="1 9"/>
<sequence>MKLDYQQALNRVADAKGAWLVHGGEPLLEQNLLSAFRAHWQSQGIERQRFELQSVQDWKQIFSALNSLSLFSTQLAIEVHGNIKPDAPSLKLLKSYLQNPQDNFLLMVFPKQESQSLKSAFFQAVEANAAVVALSAYGAQQQQRILQIEAEKIGLQLTAQAWQWLIFHHENNLLSARNTLLGLADSFPEVAQIDIAELEQSVQDQSRFSTFDLGDACLKGDLAQAVKILNFLIESGEALPLIFWVLQKEMRLILQLFEQPQNALQLGIWKNKLSLYQSALRRFSPQQLLSWSNLLLRTDQAIKGLGDEHPHDLLLQLVCALSGQAIFTPSS</sequence>
<dbReference type="AlphaFoldDB" id="A0A1G6HFF3"/>
<comment type="similarity">
    <text evidence="7">Belongs to the DNA polymerase HolA subunit family.</text>
</comment>
<evidence type="ECO:0000256" key="3">
    <source>
        <dbReference type="ARBA" id="ARBA00022679"/>
    </source>
</evidence>
<keyword evidence="4" id="KW-0548">Nucleotidyltransferase</keyword>
<evidence type="ECO:0000313" key="12">
    <source>
        <dbReference type="EMBL" id="SDB92884.1"/>
    </source>
</evidence>
<dbReference type="NCBIfam" id="TIGR01128">
    <property type="entry name" value="holA"/>
    <property type="match status" value="1"/>
</dbReference>
<keyword evidence="5" id="KW-0235">DNA replication</keyword>
<evidence type="ECO:0000256" key="6">
    <source>
        <dbReference type="ARBA" id="ARBA00022932"/>
    </source>
</evidence>
<evidence type="ECO:0000259" key="11">
    <source>
        <dbReference type="Pfam" id="PF21694"/>
    </source>
</evidence>
<name>A0A1G6HFF3_9GAMM</name>
<dbReference type="InterPro" id="IPR027417">
    <property type="entry name" value="P-loop_NTPase"/>
</dbReference>
<dbReference type="PANTHER" id="PTHR34388">
    <property type="entry name" value="DNA POLYMERASE III SUBUNIT DELTA"/>
    <property type="match status" value="1"/>
</dbReference>
<dbReference type="Gene3D" id="1.10.8.60">
    <property type="match status" value="1"/>
</dbReference>
<comment type="catalytic activity">
    <reaction evidence="8">
        <text>DNA(n) + a 2'-deoxyribonucleoside 5'-triphosphate = DNA(n+1) + diphosphate</text>
        <dbReference type="Rhea" id="RHEA:22508"/>
        <dbReference type="Rhea" id="RHEA-COMP:17339"/>
        <dbReference type="Rhea" id="RHEA-COMP:17340"/>
        <dbReference type="ChEBI" id="CHEBI:33019"/>
        <dbReference type="ChEBI" id="CHEBI:61560"/>
        <dbReference type="ChEBI" id="CHEBI:173112"/>
        <dbReference type="EC" id="2.7.7.7"/>
    </reaction>
</comment>
<evidence type="ECO:0000256" key="7">
    <source>
        <dbReference type="ARBA" id="ARBA00034754"/>
    </source>
</evidence>
<dbReference type="OrthoDB" id="9770982at2"/>
<dbReference type="GO" id="GO:0003887">
    <property type="term" value="F:DNA-directed DNA polymerase activity"/>
    <property type="evidence" value="ECO:0007669"/>
    <property type="project" value="UniProtKB-UniRule"/>
</dbReference>
<gene>
    <name evidence="12" type="ORF">SAMN05421749_102172</name>
</gene>
<dbReference type="EMBL" id="FMYK01000002">
    <property type="protein sequence ID" value="SDB92884.1"/>
    <property type="molecule type" value="Genomic_DNA"/>
</dbReference>
<evidence type="ECO:0000259" key="10">
    <source>
        <dbReference type="Pfam" id="PF06144"/>
    </source>
</evidence>
<organism evidence="12 13">
    <name type="scientific">Acinetobacter marinus</name>
    <dbReference type="NCBI Taxonomy" id="281375"/>
    <lineage>
        <taxon>Bacteria</taxon>
        <taxon>Pseudomonadati</taxon>
        <taxon>Pseudomonadota</taxon>
        <taxon>Gammaproteobacteria</taxon>
        <taxon>Moraxellales</taxon>
        <taxon>Moraxellaceae</taxon>
        <taxon>Acinetobacter</taxon>
    </lineage>
</organism>
<dbReference type="PANTHER" id="PTHR34388:SF1">
    <property type="entry name" value="DNA POLYMERASE III SUBUNIT DELTA"/>
    <property type="match status" value="1"/>
</dbReference>
<protein>
    <recommendedName>
        <fullName evidence="2 9">DNA polymerase III subunit delta</fullName>
        <ecNumber evidence="1 9">2.7.7.7</ecNumber>
    </recommendedName>
</protein>
<keyword evidence="3" id="KW-0808">Transferase</keyword>
<evidence type="ECO:0000256" key="9">
    <source>
        <dbReference type="NCBIfam" id="TIGR01128"/>
    </source>
</evidence>
<feature type="domain" description="DNA polymerase III delta subunit-like C-terminal" evidence="11">
    <location>
        <begin position="210"/>
        <end position="304"/>
    </location>
</feature>
<evidence type="ECO:0000256" key="4">
    <source>
        <dbReference type="ARBA" id="ARBA00022695"/>
    </source>
</evidence>
<dbReference type="InterPro" id="IPR048466">
    <property type="entry name" value="DNA_pol3_delta-like_C"/>
</dbReference>
<feature type="domain" description="DNA polymerase III delta N-terminal" evidence="10">
    <location>
        <begin position="37"/>
        <end position="132"/>
    </location>
</feature>
<dbReference type="InterPro" id="IPR005790">
    <property type="entry name" value="DNA_polIII_delta"/>
</dbReference>
<evidence type="ECO:0000256" key="8">
    <source>
        <dbReference type="ARBA" id="ARBA00049244"/>
    </source>
</evidence>
<evidence type="ECO:0000256" key="1">
    <source>
        <dbReference type="ARBA" id="ARBA00012417"/>
    </source>
</evidence>
<evidence type="ECO:0000256" key="5">
    <source>
        <dbReference type="ARBA" id="ARBA00022705"/>
    </source>
</evidence>